<feature type="transmembrane region" description="Helical" evidence="1">
    <location>
        <begin position="118"/>
        <end position="138"/>
    </location>
</feature>
<feature type="transmembrane region" description="Helical" evidence="1">
    <location>
        <begin position="188"/>
        <end position="209"/>
    </location>
</feature>
<evidence type="ECO:0000313" key="3">
    <source>
        <dbReference type="Proteomes" id="UP000198577"/>
    </source>
</evidence>
<name>A0A1I5XVW3_9FIRM</name>
<feature type="transmembrane region" description="Helical" evidence="1">
    <location>
        <begin position="150"/>
        <end position="168"/>
    </location>
</feature>
<dbReference type="EMBL" id="FOXR01000031">
    <property type="protein sequence ID" value="SFQ36054.1"/>
    <property type="molecule type" value="Genomic_DNA"/>
</dbReference>
<feature type="transmembrane region" description="Helical" evidence="1">
    <location>
        <begin position="15"/>
        <end position="31"/>
    </location>
</feature>
<keyword evidence="1" id="KW-0812">Transmembrane</keyword>
<feature type="transmembrane region" description="Helical" evidence="1">
    <location>
        <begin position="37"/>
        <end position="56"/>
    </location>
</feature>
<dbReference type="Pfam" id="PF13346">
    <property type="entry name" value="ABC2_membrane_5"/>
    <property type="match status" value="1"/>
</dbReference>
<organism evidence="2 3">
    <name type="scientific">Caldicoprobacter faecalis</name>
    <dbReference type="NCBI Taxonomy" id="937334"/>
    <lineage>
        <taxon>Bacteria</taxon>
        <taxon>Bacillati</taxon>
        <taxon>Bacillota</taxon>
        <taxon>Clostridia</taxon>
        <taxon>Caldicoprobacterales</taxon>
        <taxon>Caldicoprobacteraceae</taxon>
        <taxon>Caldicoprobacter</taxon>
    </lineage>
</organism>
<keyword evidence="1" id="KW-1133">Transmembrane helix</keyword>
<keyword evidence="3" id="KW-1185">Reference proteome</keyword>
<dbReference type="AlphaFoldDB" id="A0A1I5XVW3"/>
<dbReference type="PANTHER" id="PTHR41309:SF2">
    <property type="entry name" value="MEMBRANE PROTEIN"/>
    <property type="match status" value="1"/>
</dbReference>
<dbReference type="RefSeq" id="WP_092282676.1">
    <property type="nucleotide sequence ID" value="NZ_FOXR01000031.1"/>
</dbReference>
<evidence type="ECO:0000256" key="1">
    <source>
        <dbReference type="SAM" id="Phobius"/>
    </source>
</evidence>
<dbReference type="STRING" id="937334.SAMN05444406_13124"/>
<sequence>MFNLILKDILIQKKTFLFGAVYIMIIILSFQQIGSPMVPASIIALTYVMTQYACAYDDKNKADMLLNSLPLGRDTVVAARYLSTFVFLAIAVVYYIVLAGIISVLRLPVRVYPVSFEDIAGCLFSLIVMTSIYFPVFFKVGYIKSRMVNFVLFYGLFFVGGMLVPELVKDKNSELAKWTTRLFSNQWDVHIIAGAFIITILFLSTSYMLSLKFYRNREF</sequence>
<reference evidence="2 3" key="1">
    <citation type="submission" date="2016-10" db="EMBL/GenBank/DDBJ databases">
        <authorList>
            <person name="de Groot N.N."/>
        </authorList>
    </citation>
    <scope>NUCLEOTIDE SEQUENCE [LARGE SCALE GENOMIC DNA]</scope>
    <source>
        <strain evidence="2 3">DSM 20678</strain>
    </source>
</reference>
<dbReference type="InterPro" id="IPR025699">
    <property type="entry name" value="ABC2_memb-like"/>
</dbReference>
<proteinExistence type="predicted"/>
<protein>
    <submittedName>
        <fullName evidence="2">ABC-2 family transporter protein</fullName>
    </submittedName>
</protein>
<feature type="transmembrane region" description="Helical" evidence="1">
    <location>
        <begin position="77"/>
        <end position="98"/>
    </location>
</feature>
<keyword evidence="1" id="KW-0472">Membrane</keyword>
<dbReference type="OrthoDB" id="2917865at2"/>
<accession>A0A1I5XVW3</accession>
<gene>
    <name evidence="2" type="ORF">SAMN05444406_13124</name>
</gene>
<dbReference type="PANTHER" id="PTHR41309">
    <property type="entry name" value="MEMBRANE PROTEIN-RELATED"/>
    <property type="match status" value="1"/>
</dbReference>
<dbReference type="Proteomes" id="UP000198577">
    <property type="component" value="Unassembled WGS sequence"/>
</dbReference>
<evidence type="ECO:0000313" key="2">
    <source>
        <dbReference type="EMBL" id="SFQ36054.1"/>
    </source>
</evidence>